<evidence type="ECO:0000259" key="5">
    <source>
        <dbReference type="PROSITE" id="PS50887"/>
    </source>
</evidence>
<dbReference type="InterPro" id="IPR043128">
    <property type="entry name" value="Rev_trsase/Diguanyl_cyclase"/>
</dbReference>
<dbReference type="PANTHER" id="PTHR45138:SF9">
    <property type="entry name" value="DIGUANYLATE CYCLASE DGCM-RELATED"/>
    <property type="match status" value="1"/>
</dbReference>
<dbReference type="RefSeq" id="WP_130521504.1">
    <property type="nucleotide sequence ID" value="NZ_SHLZ01000006.1"/>
</dbReference>
<dbReference type="Gene3D" id="3.30.70.270">
    <property type="match status" value="1"/>
</dbReference>
<dbReference type="Proteomes" id="UP000292087">
    <property type="component" value="Unassembled WGS sequence"/>
</dbReference>
<sequence length="388" mass="42293">MDNSVFFSLISDCLLALVLFALFSYVAHVSRTLYGIATWGLAHLAYTLGADSIDVLASALHQAGHPLVAMLAINLGAMLACAGMAGLAWALVQFIQQRRLHRWELAWMPLSLVPPAIAWLAAGTTDAQGLALSLVEVVALLTMIWQLRRLRGSLDKVPARMMMVTCALLICIYSSGMSDWFEGQGHYDINDVWVSADLALWFMLNFCMLMLSSFHAAEALRRGALVDPLTGALNRRGLSDSLDERRTPGGGAAPYGLSVLALDLDRFKQINDSHGHRVGDQVLQAFSDTVRACIRQHDLFARTGGEEFVVITAGMSCEEAIRLGERIRQSTGALRLLPHLGLRVSVSVGVACATRRIAVEDLMDLADQALYEAKRGGRNCVVHLHEAP</sequence>
<dbReference type="PANTHER" id="PTHR45138">
    <property type="entry name" value="REGULATORY COMPONENTS OF SENSORY TRANSDUCTION SYSTEM"/>
    <property type="match status" value="1"/>
</dbReference>
<accession>A0A4Q8L9N3</accession>
<name>A0A4Q8L9N3_9GAMM</name>
<dbReference type="GO" id="GO:0052621">
    <property type="term" value="F:diguanylate cyclase activity"/>
    <property type="evidence" value="ECO:0007669"/>
    <property type="project" value="UniProtKB-EC"/>
</dbReference>
<dbReference type="Proteomes" id="UP000291286">
    <property type="component" value="Unassembled WGS sequence"/>
</dbReference>
<keyword evidence="4" id="KW-0812">Transmembrane</keyword>
<evidence type="ECO:0000256" key="4">
    <source>
        <dbReference type="SAM" id="Phobius"/>
    </source>
</evidence>
<feature type="transmembrane region" description="Helical" evidence="4">
    <location>
        <begin position="159"/>
        <end position="178"/>
    </location>
</feature>
<dbReference type="GO" id="GO:0043709">
    <property type="term" value="P:cell adhesion involved in single-species biofilm formation"/>
    <property type="evidence" value="ECO:0007669"/>
    <property type="project" value="TreeGrafter"/>
</dbReference>
<reference evidence="8 9" key="1">
    <citation type="submission" date="2019-02" db="EMBL/GenBank/DDBJ databases">
        <title>WGS of Pseudoxanthomonas species novum from clinical isolates.</title>
        <authorList>
            <person name="Bernier A.-M."/>
            <person name="Bernard K."/>
            <person name="Vachon A."/>
        </authorList>
    </citation>
    <scope>NUCLEOTIDE SEQUENCE [LARGE SCALE GENOMIC DNA]</scope>
    <source>
        <strain evidence="7 9">NML140781</strain>
        <strain evidence="6 8">NML171202</strain>
    </source>
</reference>
<feature type="transmembrane region" description="Helical" evidence="4">
    <location>
        <begin position="128"/>
        <end position="147"/>
    </location>
</feature>
<comment type="caution">
    <text evidence="6">The sequence shown here is derived from an EMBL/GenBank/DDBJ whole genome shotgun (WGS) entry which is preliminary data.</text>
</comment>
<evidence type="ECO:0000256" key="3">
    <source>
        <dbReference type="ARBA" id="ARBA00034247"/>
    </source>
</evidence>
<protein>
    <recommendedName>
        <fullName evidence="2">diguanylate cyclase</fullName>
        <ecNumber evidence="2">2.7.7.65</ecNumber>
    </recommendedName>
</protein>
<dbReference type="FunFam" id="3.30.70.270:FF:000001">
    <property type="entry name" value="Diguanylate cyclase domain protein"/>
    <property type="match status" value="1"/>
</dbReference>
<comment type="cofactor">
    <cofactor evidence="1">
        <name>Mg(2+)</name>
        <dbReference type="ChEBI" id="CHEBI:18420"/>
    </cofactor>
</comment>
<gene>
    <name evidence="7" type="ORF">EA656_16745</name>
    <name evidence="6" type="ORF">EA661_18440</name>
</gene>
<evidence type="ECO:0000313" key="7">
    <source>
        <dbReference type="EMBL" id="TAA32262.1"/>
    </source>
</evidence>
<dbReference type="CDD" id="cd01949">
    <property type="entry name" value="GGDEF"/>
    <property type="match status" value="1"/>
</dbReference>
<feature type="transmembrane region" description="Helical" evidence="4">
    <location>
        <begin position="198"/>
        <end position="217"/>
    </location>
</feature>
<proteinExistence type="predicted"/>
<evidence type="ECO:0000313" key="6">
    <source>
        <dbReference type="EMBL" id="TAA24681.1"/>
    </source>
</evidence>
<dbReference type="GO" id="GO:1902201">
    <property type="term" value="P:negative regulation of bacterial-type flagellum-dependent cell motility"/>
    <property type="evidence" value="ECO:0007669"/>
    <property type="project" value="TreeGrafter"/>
</dbReference>
<dbReference type="GO" id="GO:0005886">
    <property type="term" value="C:plasma membrane"/>
    <property type="evidence" value="ECO:0007669"/>
    <property type="project" value="TreeGrafter"/>
</dbReference>
<dbReference type="InterPro" id="IPR000160">
    <property type="entry name" value="GGDEF_dom"/>
</dbReference>
<dbReference type="SMART" id="SM00267">
    <property type="entry name" value="GGDEF"/>
    <property type="match status" value="1"/>
</dbReference>
<feature type="transmembrane region" description="Helical" evidence="4">
    <location>
        <begin position="104"/>
        <end position="122"/>
    </location>
</feature>
<dbReference type="EMBL" id="SHMB01000011">
    <property type="protein sequence ID" value="TAA24681.1"/>
    <property type="molecule type" value="Genomic_DNA"/>
</dbReference>
<dbReference type="Pfam" id="PF00990">
    <property type="entry name" value="GGDEF"/>
    <property type="match status" value="1"/>
</dbReference>
<keyword evidence="4" id="KW-0472">Membrane</keyword>
<evidence type="ECO:0000256" key="1">
    <source>
        <dbReference type="ARBA" id="ARBA00001946"/>
    </source>
</evidence>
<dbReference type="EMBL" id="SHMF01000005">
    <property type="protein sequence ID" value="TAA32262.1"/>
    <property type="molecule type" value="Genomic_DNA"/>
</dbReference>
<evidence type="ECO:0000313" key="8">
    <source>
        <dbReference type="Proteomes" id="UP000291286"/>
    </source>
</evidence>
<accession>A0A4Q8LN55</accession>
<organism evidence="6 8">
    <name type="scientific">Pseudoxanthomonas winnipegensis</name>
    <dbReference type="NCBI Taxonomy" id="2480810"/>
    <lineage>
        <taxon>Bacteria</taxon>
        <taxon>Pseudomonadati</taxon>
        <taxon>Pseudomonadota</taxon>
        <taxon>Gammaproteobacteria</taxon>
        <taxon>Lysobacterales</taxon>
        <taxon>Lysobacteraceae</taxon>
        <taxon>Pseudoxanthomonas</taxon>
    </lineage>
</organism>
<dbReference type="EC" id="2.7.7.65" evidence="2"/>
<evidence type="ECO:0000256" key="2">
    <source>
        <dbReference type="ARBA" id="ARBA00012528"/>
    </source>
</evidence>
<feature type="transmembrane region" description="Helical" evidence="4">
    <location>
        <begin position="69"/>
        <end position="92"/>
    </location>
</feature>
<dbReference type="InterPro" id="IPR050469">
    <property type="entry name" value="Diguanylate_Cyclase"/>
</dbReference>
<keyword evidence="4" id="KW-1133">Transmembrane helix</keyword>
<dbReference type="NCBIfam" id="TIGR00254">
    <property type="entry name" value="GGDEF"/>
    <property type="match status" value="1"/>
</dbReference>
<evidence type="ECO:0000313" key="9">
    <source>
        <dbReference type="Proteomes" id="UP000292087"/>
    </source>
</evidence>
<dbReference type="InterPro" id="IPR029787">
    <property type="entry name" value="Nucleotide_cyclase"/>
</dbReference>
<dbReference type="SUPFAM" id="SSF55073">
    <property type="entry name" value="Nucleotide cyclase"/>
    <property type="match status" value="1"/>
</dbReference>
<feature type="domain" description="GGDEF" evidence="5">
    <location>
        <begin position="255"/>
        <end position="386"/>
    </location>
</feature>
<feature type="transmembrane region" description="Helical" evidence="4">
    <location>
        <begin position="33"/>
        <end position="49"/>
    </location>
</feature>
<dbReference type="AlphaFoldDB" id="A0A4Q8L9N3"/>
<comment type="catalytic activity">
    <reaction evidence="3">
        <text>2 GTP = 3',3'-c-di-GMP + 2 diphosphate</text>
        <dbReference type="Rhea" id="RHEA:24898"/>
        <dbReference type="ChEBI" id="CHEBI:33019"/>
        <dbReference type="ChEBI" id="CHEBI:37565"/>
        <dbReference type="ChEBI" id="CHEBI:58805"/>
        <dbReference type="EC" id="2.7.7.65"/>
    </reaction>
</comment>
<feature type="transmembrane region" description="Helical" evidence="4">
    <location>
        <begin position="6"/>
        <end position="26"/>
    </location>
</feature>
<dbReference type="PROSITE" id="PS50887">
    <property type="entry name" value="GGDEF"/>
    <property type="match status" value="1"/>
</dbReference>